<dbReference type="SUPFAM" id="SSF57716">
    <property type="entry name" value="Glucocorticoid receptor-like (DNA-binding domain)"/>
    <property type="match status" value="1"/>
</dbReference>
<evidence type="ECO:0000256" key="2">
    <source>
        <dbReference type="ARBA" id="ARBA00022723"/>
    </source>
</evidence>
<keyword evidence="3 6" id="KW-0863">Zinc-finger</keyword>
<feature type="compositionally biased region" description="Low complexity" evidence="7">
    <location>
        <begin position="108"/>
        <end position="121"/>
    </location>
</feature>
<keyword evidence="5" id="KW-0346">Stress response</keyword>
<dbReference type="PANTHER" id="PTHR10634:SF98">
    <property type="entry name" value="ZINC FINGER A20 AND AN1 DOMAIN-CONTAINING STRESS-ASSOCIATED PROTEIN 3"/>
    <property type="match status" value="1"/>
</dbReference>
<name>A0A3L6TQW5_PANMI</name>
<dbReference type="FunFam" id="4.10.1110.10:FF:000001">
    <property type="entry name" value="Zinc finger AN1-type containing 6"/>
    <property type="match status" value="1"/>
</dbReference>
<dbReference type="PROSITE" id="PS51039">
    <property type="entry name" value="ZF_AN1"/>
    <property type="match status" value="1"/>
</dbReference>
<evidence type="ECO:0000256" key="7">
    <source>
        <dbReference type="SAM" id="MobiDB-lite"/>
    </source>
</evidence>
<comment type="caution">
    <text evidence="10">The sequence shown here is derived from an EMBL/GenBank/DDBJ whole genome shotgun (WGS) entry which is preliminary data.</text>
</comment>
<dbReference type="Gene3D" id="1.20.5.4770">
    <property type="match status" value="1"/>
</dbReference>
<feature type="region of interest" description="Disordered" evidence="7">
    <location>
        <begin position="101"/>
        <end position="121"/>
    </location>
</feature>
<evidence type="ECO:0000256" key="1">
    <source>
        <dbReference type="ARBA" id="ARBA00003732"/>
    </source>
</evidence>
<keyword evidence="2" id="KW-0479">Metal-binding</keyword>
<evidence type="ECO:0000256" key="5">
    <source>
        <dbReference type="ARBA" id="ARBA00023016"/>
    </source>
</evidence>
<dbReference type="SMART" id="SM00259">
    <property type="entry name" value="ZnF_A20"/>
    <property type="match status" value="1"/>
</dbReference>
<dbReference type="GO" id="GO:0008270">
    <property type="term" value="F:zinc ion binding"/>
    <property type="evidence" value="ECO:0007669"/>
    <property type="project" value="UniProtKB-KW"/>
</dbReference>
<dbReference type="SUPFAM" id="SSF118310">
    <property type="entry name" value="AN1-like Zinc finger"/>
    <property type="match status" value="1"/>
</dbReference>
<keyword evidence="11" id="KW-1185">Reference proteome</keyword>
<evidence type="ECO:0000259" key="8">
    <source>
        <dbReference type="PROSITE" id="PS51036"/>
    </source>
</evidence>
<organism evidence="10 11">
    <name type="scientific">Panicum miliaceum</name>
    <name type="common">Proso millet</name>
    <name type="synonym">Broomcorn millet</name>
    <dbReference type="NCBI Taxonomy" id="4540"/>
    <lineage>
        <taxon>Eukaryota</taxon>
        <taxon>Viridiplantae</taxon>
        <taxon>Streptophyta</taxon>
        <taxon>Embryophyta</taxon>
        <taxon>Tracheophyta</taxon>
        <taxon>Spermatophyta</taxon>
        <taxon>Magnoliopsida</taxon>
        <taxon>Liliopsida</taxon>
        <taxon>Poales</taxon>
        <taxon>Poaceae</taxon>
        <taxon>PACMAD clade</taxon>
        <taxon>Panicoideae</taxon>
        <taxon>Panicodae</taxon>
        <taxon>Paniceae</taxon>
        <taxon>Panicinae</taxon>
        <taxon>Panicum</taxon>
        <taxon>Panicum sect. Panicum</taxon>
    </lineage>
</organism>
<comment type="function">
    <text evidence="1">May be involved in environmental stress response.</text>
</comment>
<reference evidence="11" key="1">
    <citation type="journal article" date="2019" name="Nat. Commun.">
        <title>The genome of broomcorn millet.</title>
        <authorList>
            <person name="Zou C."/>
            <person name="Miki D."/>
            <person name="Li D."/>
            <person name="Tang Q."/>
            <person name="Xiao L."/>
            <person name="Rajput S."/>
            <person name="Deng P."/>
            <person name="Jia W."/>
            <person name="Huang R."/>
            <person name="Zhang M."/>
            <person name="Sun Y."/>
            <person name="Hu J."/>
            <person name="Fu X."/>
            <person name="Schnable P.S."/>
            <person name="Li F."/>
            <person name="Zhang H."/>
            <person name="Feng B."/>
            <person name="Zhu X."/>
            <person name="Liu R."/>
            <person name="Schnable J.C."/>
            <person name="Zhu J.-K."/>
            <person name="Zhang H."/>
        </authorList>
    </citation>
    <scope>NUCLEOTIDE SEQUENCE [LARGE SCALE GENOMIC DNA]</scope>
</reference>
<feature type="domain" description="A20-type" evidence="8">
    <location>
        <begin position="21"/>
        <end position="55"/>
    </location>
</feature>
<evidence type="ECO:0000313" key="10">
    <source>
        <dbReference type="EMBL" id="RLN42610.1"/>
    </source>
</evidence>
<dbReference type="AlphaFoldDB" id="A0A3L6TQW5"/>
<keyword evidence="4" id="KW-0862">Zinc</keyword>
<dbReference type="OrthoDB" id="685944at2759"/>
<feature type="domain" description="AN1-type" evidence="9">
    <location>
        <begin position="122"/>
        <end position="168"/>
    </location>
</feature>
<sequence length="187" mass="19140">MAPPQTVATAPKQKSVEPETAGAGAACANGCGFFGTSANRGMCSKCYREATHAAAGPTAAAVQEKNKESDRDTGAFSAAAPLAHPRNMIKLTPDATAAAVDPSSLPVTTQQQQPAGAPAKPATAANRCLSCRKKVGLTGFRCRCGGTFCGSHRYSDAHSCGFDYKAAAREQIATQNPVVVAAKIAKI</sequence>
<proteinExistence type="predicted"/>
<dbReference type="Gene3D" id="4.10.1110.10">
    <property type="entry name" value="AN1-like Zinc finger"/>
    <property type="match status" value="1"/>
</dbReference>
<dbReference type="PROSITE" id="PS51036">
    <property type="entry name" value="ZF_A20"/>
    <property type="match status" value="1"/>
</dbReference>
<dbReference type="Proteomes" id="UP000275267">
    <property type="component" value="Unassembled WGS sequence"/>
</dbReference>
<dbReference type="GO" id="GO:0003677">
    <property type="term" value="F:DNA binding"/>
    <property type="evidence" value="ECO:0007669"/>
    <property type="project" value="InterPro"/>
</dbReference>
<evidence type="ECO:0000313" key="11">
    <source>
        <dbReference type="Proteomes" id="UP000275267"/>
    </source>
</evidence>
<dbReference type="InterPro" id="IPR002653">
    <property type="entry name" value="Znf_A20"/>
</dbReference>
<dbReference type="Pfam" id="PF01754">
    <property type="entry name" value="zf-A20"/>
    <property type="match status" value="1"/>
</dbReference>
<dbReference type="InterPro" id="IPR035896">
    <property type="entry name" value="AN1-like_Znf"/>
</dbReference>
<evidence type="ECO:0000256" key="6">
    <source>
        <dbReference type="PROSITE-ProRule" id="PRU00449"/>
    </source>
</evidence>
<dbReference type="EMBL" id="PQIB02000001">
    <property type="protein sequence ID" value="RLN42610.1"/>
    <property type="molecule type" value="Genomic_DNA"/>
</dbReference>
<dbReference type="PANTHER" id="PTHR10634">
    <property type="entry name" value="AN1-TYPE ZINC FINGER PROTEIN"/>
    <property type="match status" value="1"/>
</dbReference>
<evidence type="ECO:0000256" key="3">
    <source>
        <dbReference type="ARBA" id="ARBA00022771"/>
    </source>
</evidence>
<dbReference type="Pfam" id="PF01428">
    <property type="entry name" value="zf-AN1"/>
    <property type="match status" value="1"/>
</dbReference>
<protein>
    <submittedName>
        <fullName evidence="10">Zinc finger A20 and AN1 domain-containing stress-associated protein 9 isoform X2</fullName>
    </submittedName>
</protein>
<dbReference type="STRING" id="4540.A0A3L6TQW5"/>
<dbReference type="SMART" id="SM00154">
    <property type="entry name" value="ZnF_AN1"/>
    <property type="match status" value="1"/>
</dbReference>
<accession>A0A3L6TQW5</accession>
<evidence type="ECO:0000259" key="9">
    <source>
        <dbReference type="PROSITE" id="PS51039"/>
    </source>
</evidence>
<gene>
    <name evidence="10" type="ORF">C2845_PM01G23970</name>
</gene>
<evidence type="ECO:0000256" key="4">
    <source>
        <dbReference type="ARBA" id="ARBA00022833"/>
    </source>
</evidence>
<dbReference type="InterPro" id="IPR000058">
    <property type="entry name" value="Znf_AN1"/>
</dbReference>
<dbReference type="InterPro" id="IPR050652">
    <property type="entry name" value="AN1_A20_ZnFinger"/>
</dbReference>